<sequence>MVSRGRELWQVVETTYGNSPIAFANDINRGCYIGRIKVLAPLLPELIHGKYK</sequence>
<comment type="caution">
    <text evidence="1">The sequence shown here is derived from an EMBL/GenBank/DDBJ whole genome shotgun (WGS) entry which is preliminary data.</text>
</comment>
<organism evidence="1 2">
    <name type="scientific">Porphyromonas catoniae F0037</name>
    <dbReference type="NCBI Taxonomy" id="1127696"/>
    <lineage>
        <taxon>Bacteria</taxon>
        <taxon>Pseudomonadati</taxon>
        <taxon>Bacteroidota</taxon>
        <taxon>Bacteroidia</taxon>
        <taxon>Bacteroidales</taxon>
        <taxon>Porphyromonadaceae</taxon>
        <taxon>Porphyromonas</taxon>
    </lineage>
</organism>
<dbReference type="EMBL" id="AMEQ01000040">
    <property type="protein sequence ID" value="EKY00267.1"/>
    <property type="molecule type" value="Genomic_DNA"/>
</dbReference>
<dbReference type="AlphaFoldDB" id="L1NAN4"/>
<dbReference type="Proteomes" id="UP000010408">
    <property type="component" value="Unassembled WGS sequence"/>
</dbReference>
<evidence type="ECO:0000313" key="2">
    <source>
        <dbReference type="Proteomes" id="UP000010408"/>
    </source>
</evidence>
<protein>
    <submittedName>
        <fullName evidence="1">Uncharacterized protein</fullName>
    </submittedName>
</protein>
<reference evidence="1 2" key="1">
    <citation type="submission" date="2012-05" db="EMBL/GenBank/DDBJ databases">
        <authorList>
            <person name="Weinstock G."/>
            <person name="Sodergren E."/>
            <person name="Lobos E.A."/>
            <person name="Fulton L."/>
            <person name="Fulton R."/>
            <person name="Courtney L."/>
            <person name="Fronick C."/>
            <person name="O'Laughlin M."/>
            <person name="Godfrey J."/>
            <person name="Wilson R.M."/>
            <person name="Miner T."/>
            <person name="Farmer C."/>
            <person name="Delehaunty K."/>
            <person name="Cordes M."/>
            <person name="Minx P."/>
            <person name="Tomlinson C."/>
            <person name="Chen J."/>
            <person name="Wollam A."/>
            <person name="Pepin K.H."/>
            <person name="Bhonagiri V."/>
            <person name="Zhang X."/>
            <person name="Suruliraj S."/>
            <person name="Warren W."/>
            <person name="Mitreva M."/>
            <person name="Mardis E.R."/>
            <person name="Wilson R.K."/>
        </authorList>
    </citation>
    <scope>NUCLEOTIDE SEQUENCE [LARGE SCALE GENOMIC DNA]</scope>
    <source>
        <strain evidence="1 2">F0037</strain>
    </source>
</reference>
<gene>
    <name evidence="1" type="ORF">HMPREF9134_01601</name>
</gene>
<accession>L1NAN4</accession>
<evidence type="ECO:0000313" key="1">
    <source>
        <dbReference type="EMBL" id="EKY00267.1"/>
    </source>
</evidence>
<dbReference type="HOGENOM" id="CLU_3083097_0_0_10"/>
<name>L1NAN4_9PORP</name>
<proteinExistence type="predicted"/>